<keyword evidence="3" id="KW-1185">Reference proteome</keyword>
<organism evidence="2 3">
    <name type="scientific">Teratosphaeria nubilosa</name>
    <dbReference type="NCBI Taxonomy" id="161662"/>
    <lineage>
        <taxon>Eukaryota</taxon>
        <taxon>Fungi</taxon>
        <taxon>Dikarya</taxon>
        <taxon>Ascomycota</taxon>
        <taxon>Pezizomycotina</taxon>
        <taxon>Dothideomycetes</taxon>
        <taxon>Dothideomycetidae</taxon>
        <taxon>Mycosphaerellales</taxon>
        <taxon>Teratosphaeriaceae</taxon>
        <taxon>Teratosphaeria</taxon>
    </lineage>
</organism>
<dbReference type="EMBL" id="ML995845">
    <property type="protein sequence ID" value="KAF2768341.1"/>
    <property type="molecule type" value="Genomic_DNA"/>
</dbReference>
<feature type="compositionally biased region" description="Low complexity" evidence="1">
    <location>
        <begin position="8"/>
        <end position="20"/>
    </location>
</feature>
<feature type="compositionally biased region" description="Polar residues" evidence="1">
    <location>
        <begin position="164"/>
        <end position="181"/>
    </location>
</feature>
<gene>
    <name evidence="2" type="ORF">EJ03DRAFT_121659</name>
</gene>
<feature type="region of interest" description="Disordered" evidence="1">
    <location>
        <begin position="1"/>
        <end position="202"/>
    </location>
</feature>
<accession>A0A6G1L5X7</accession>
<dbReference type="AlphaFoldDB" id="A0A6G1L5X7"/>
<feature type="compositionally biased region" description="Polar residues" evidence="1">
    <location>
        <begin position="37"/>
        <end position="104"/>
    </location>
</feature>
<proteinExistence type="predicted"/>
<feature type="compositionally biased region" description="Polar residues" evidence="1">
    <location>
        <begin position="119"/>
        <end position="131"/>
    </location>
</feature>
<protein>
    <submittedName>
        <fullName evidence="2">Uncharacterized protein</fullName>
    </submittedName>
</protein>
<evidence type="ECO:0000313" key="2">
    <source>
        <dbReference type="EMBL" id="KAF2768341.1"/>
    </source>
</evidence>
<evidence type="ECO:0000256" key="1">
    <source>
        <dbReference type="SAM" id="MobiDB-lite"/>
    </source>
</evidence>
<name>A0A6G1L5X7_9PEZI</name>
<reference evidence="2" key="1">
    <citation type="journal article" date="2020" name="Stud. Mycol.">
        <title>101 Dothideomycetes genomes: a test case for predicting lifestyles and emergence of pathogens.</title>
        <authorList>
            <person name="Haridas S."/>
            <person name="Albert R."/>
            <person name="Binder M."/>
            <person name="Bloem J."/>
            <person name="Labutti K."/>
            <person name="Salamov A."/>
            <person name="Andreopoulos B."/>
            <person name="Baker S."/>
            <person name="Barry K."/>
            <person name="Bills G."/>
            <person name="Bluhm B."/>
            <person name="Cannon C."/>
            <person name="Castanera R."/>
            <person name="Culley D."/>
            <person name="Daum C."/>
            <person name="Ezra D."/>
            <person name="Gonzalez J."/>
            <person name="Henrissat B."/>
            <person name="Kuo A."/>
            <person name="Liang C."/>
            <person name="Lipzen A."/>
            <person name="Lutzoni F."/>
            <person name="Magnuson J."/>
            <person name="Mondo S."/>
            <person name="Nolan M."/>
            <person name="Ohm R."/>
            <person name="Pangilinan J."/>
            <person name="Park H.-J."/>
            <person name="Ramirez L."/>
            <person name="Alfaro M."/>
            <person name="Sun H."/>
            <person name="Tritt A."/>
            <person name="Yoshinaga Y."/>
            <person name="Zwiers L.-H."/>
            <person name="Turgeon B."/>
            <person name="Goodwin S."/>
            <person name="Spatafora J."/>
            <person name="Crous P."/>
            <person name="Grigoriev I."/>
        </authorList>
    </citation>
    <scope>NUCLEOTIDE SEQUENCE</scope>
    <source>
        <strain evidence="2">CBS 116005</strain>
    </source>
</reference>
<dbReference type="Proteomes" id="UP000799436">
    <property type="component" value="Unassembled WGS sequence"/>
</dbReference>
<sequence>MTGDNDQGRSLSQSQNQSSYGGQGSRRPLSDGAPNLPHQQSTDDMSYDQNASYQVMSQTRTQQGTESSRPGGTQTYWQHTRSSHNLANFGNDSANTFPPSQSCYPNALGRQSLRVSDHASVSPSGAQQQTPKILAEQGAFRNLTLTNRPSRSRRDSATAGLRNVQPSNSVAGPSTGVRNTARSTNRNPPSNNRRSSDDDLLDESENFTIGHIDVF</sequence>
<evidence type="ECO:0000313" key="3">
    <source>
        <dbReference type="Proteomes" id="UP000799436"/>
    </source>
</evidence>
<feature type="compositionally biased region" description="Low complexity" evidence="1">
    <location>
        <begin position="182"/>
        <end position="193"/>
    </location>
</feature>